<evidence type="ECO:0000313" key="3">
    <source>
        <dbReference type="EMBL" id="TCZ72820.1"/>
    </source>
</evidence>
<keyword evidence="4" id="KW-1185">Reference proteome</keyword>
<dbReference type="Gene3D" id="3.90.550.10">
    <property type="entry name" value="Spore Coat Polysaccharide Biosynthesis Protein SpsA, Chain A"/>
    <property type="match status" value="1"/>
</dbReference>
<dbReference type="PANTHER" id="PTHR43179">
    <property type="entry name" value="RHAMNOSYLTRANSFERASE WBBL"/>
    <property type="match status" value="1"/>
</dbReference>
<dbReference type="AlphaFoldDB" id="A0A4R4E2I9"/>
<gene>
    <name evidence="3" type="ORF">E0486_08555</name>
</gene>
<dbReference type="Proteomes" id="UP000295164">
    <property type="component" value="Unassembled WGS sequence"/>
</dbReference>
<evidence type="ECO:0000313" key="4">
    <source>
        <dbReference type="Proteomes" id="UP000295164"/>
    </source>
</evidence>
<sequence>MSSEVGRNNLLRTSDFRLIYLPLTVSVIIVNYNVRYFLEQCLHSVQAASREVNTEVIVVDNNSTDGSAEYLQERFPGLVYVANTENAGFSRACNQGLARAGGHYILFLNPDTLLAEDSLERCLAFFESHPRAGALGVRMIDGTGSFLKESKRSFPSPLTALYKLFGLSLLFPNSRVFGRYHLGHLSEHANHEVDVLAGAFMFIPRAVLDEVGSFDEAFFMYGEDVDLSYRIQEAGYKNYYLADTTIIHFKGESTKRGSLNYVRLFYSAMNIFVRKHYGGARARMFRVSIQVAIWLRAALAAGAKALRWVGLPVIDGVLILLAFWLAKELWTGLVRPDIVLPGSLIRVSLPAYALVYIGTAYYAGLYDKIYRRANLLRASAIAALVLLAGYALLPENLRFSRAILVGGAVLGFAAIGIVRRLLLGAGLLLRPAEQAEKPYILVAATAEEYAGVQQLLARNGRAAHIIGRVGLQPGEPGTVTDLDGAPEAARALGAQELIFCIGTLRFVDAVAHTGRLARHLRLRYHRAGSGSMVGSDSKDSSGEALSLQTPLRLAEPAHRRSKRLADVLLALVFVATLPLHLLAVRRPGGFVANVLAVLLGRKTWVGYRLPAAAPLPALRPGVLSAGGRRNGPAALPEETLRQADYWYARDYDVTEDLKIVLRNYRWLGL</sequence>
<dbReference type="PANTHER" id="PTHR43179:SF7">
    <property type="entry name" value="RHAMNOSYLTRANSFERASE WBBL"/>
    <property type="match status" value="1"/>
</dbReference>
<dbReference type="OrthoDB" id="9771846at2"/>
<dbReference type="Pfam" id="PF00535">
    <property type="entry name" value="Glycos_transf_2"/>
    <property type="match status" value="1"/>
</dbReference>
<dbReference type="InterPro" id="IPR029044">
    <property type="entry name" value="Nucleotide-diphossugar_trans"/>
</dbReference>
<dbReference type="SUPFAM" id="SSF53448">
    <property type="entry name" value="Nucleotide-diphospho-sugar transferases"/>
    <property type="match status" value="1"/>
</dbReference>
<feature type="domain" description="Glycosyltransferase 2-like" evidence="2">
    <location>
        <begin position="26"/>
        <end position="157"/>
    </location>
</feature>
<dbReference type="GO" id="GO:0016740">
    <property type="term" value="F:transferase activity"/>
    <property type="evidence" value="ECO:0007669"/>
    <property type="project" value="UniProtKB-KW"/>
</dbReference>
<feature type="transmembrane region" description="Helical" evidence="1">
    <location>
        <begin position="564"/>
        <end position="583"/>
    </location>
</feature>
<name>A0A4R4E2I9_9BACT</name>
<keyword evidence="1" id="KW-0472">Membrane</keyword>
<comment type="caution">
    <text evidence="3">The sequence shown here is derived from an EMBL/GenBank/DDBJ whole genome shotgun (WGS) entry which is preliminary data.</text>
</comment>
<keyword evidence="3" id="KW-0808">Transferase</keyword>
<organism evidence="3 4">
    <name type="scientific">Flaviaesturariibacter aridisoli</name>
    <dbReference type="NCBI Taxonomy" id="2545761"/>
    <lineage>
        <taxon>Bacteria</taxon>
        <taxon>Pseudomonadati</taxon>
        <taxon>Bacteroidota</taxon>
        <taxon>Chitinophagia</taxon>
        <taxon>Chitinophagales</taxon>
        <taxon>Chitinophagaceae</taxon>
        <taxon>Flaviaestuariibacter</taxon>
    </lineage>
</organism>
<protein>
    <submittedName>
        <fullName evidence="3">Glycosyltransferase</fullName>
    </submittedName>
</protein>
<feature type="transmembrane region" description="Helical" evidence="1">
    <location>
        <begin position="399"/>
        <end position="422"/>
    </location>
</feature>
<reference evidence="3 4" key="1">
    <citation type="submission" date="2019-03" db="EMBL/GenBank/DDBJ databases">
        <authorList>
            <person name="Kim M.K.M."/>
        </authorList>
    </citation>
    <scope>NUCLEOTIDE SEQUENCE [LARGE SCALE GENOMIC DNA]</scope>
    <source>
        <strain evidence="3 4">17J68-15</strain>
    </source>
</reference>
<feature type="transmembrane region" description="Helical" evidence="1">
    <location>
        <begin position="375"/>
        <end position="393"/>
    </location>
</feature>
<dbReference type="CDD" id="cd04186">
    <property type="entry name" value="GT_2_like_c"/>
    <property type="match status" value="1"/>
</dbReference>
<dbReference type="EMBL" id="SKFH01000010">
    <property type="protein sequence ID" value="TCZ72820.1"/>
    <property type="molecule type" value="Genomic_DNA"/>
</dbReference>
<feature type="transmembrane region" description="Helical" evidence="1">
    <location>
        <begin position="16"/>
        <end position="34"/>
    </location>
</feature>
<keyword evidence="1" id="KW-0812">Transmembrane</keyword>
<feature type="transmembrane region" description="Helical" evidence="1">
    <location>
        <begin position="338"/>
        <end position="363"/>
    </location>
</feature>
<evidence type="ECO:0000259" key="2">
    <source>
        <dbReference type="Pfam" id="PF00535"/>
    </source>
</evidence>
<evidence type="ECO:0000256" key="1">
    <source>
        <dbReference type="SAM" id="Phobius"/>
    </source>
</evidence>
<dbReference type="InterPro" id="IPR001173">
    <property type="entry name" value="Glyco_trans_2-like"/>
</dbReference>
<feature type="transmembrane region" description="Helical" evidence="1">
    <location>
        <begin position="305"/>
        <end position="326"/>
    </location>
</feature>
<proteinExistence type="predicted"/>
<accession>A0A4R4E2I9</accession>
<keyword evidence="1" id="KW-1133">Transmembrane helix</keyword>